<sequence length="199" mass="22667">AILRALRSPQTHYTKEIYINKANAHFNECPPDYMQAAEQCWGGCVFALKLKMFELGYGVTSLRALSAVEELSLKACCDAEFVAVNPGMITDLCNGWAAGHQMYRFHYGEAPFDVHYFEEKMQKAVFFIENVEKLDGAKIKKSISAKIAELEAPSLENDEEEKKRQEKLRKIGFRVRRAGKKDIFILNGILKKNVTHVLF</sequence>
<name>A0AC34G925_9BILA</name>
<reference evidence="2" key="1">
    <citation type="submission" date="2022-11" db="UniProtKB">
        <authorList>
            <consortium name="WormBaseParasite"/>
        </authorList>
    </citation>
    <scope>IDENTIFICATION</scope>
</reference>
<proteinExistence type="predicted"/>
<evidence type="ECO:0000313" key="2">
    <source>
        <dbReference type="WBParaSite" id="ES5_v2.g26225.t1"/>
    </source>
</evidence>
<evidence type="ECO:0000313" key="1">
    <source>
        <dbReference type="Proteomes" id="UP000887579"/>
    </source>
</evidence>
<protein>
    <submittedName>
        <fullName evidence="2">Uncharacterized protein</fullName>
    </submittedName>
</protein>
<dbReference type="Proteomes" id="UP000887579">
    <property type="component" value="Unplaced"/>
</dbReference>
<accession>A0AC34G925</accession>
<dbReference type="WBParaSite" id="ES5_v2.g26225.t1">
    <property type="protein sequence ID" value="ES5_v2.g26225.t1"/>
    <property type="gene ID" value="ES5_v2.g26225"/>
</dbReference>
<organism evidence="1 2">
    <name type="scientific">Panagrolaimus sp. ES5</name>
    <dbReference type="NCBI Taxonomy" id="591445"/>
    <lineage>
        <taxon>Eukaryota</taxon>
        <taxon>Metazoa</taxon>
        <taxon>Ecdysozoa</taxon>
        <taxon>Nematoda</taxon>
        <taxon>Chromadorea</taxon>
        <taxon>Rhabditida</taxon>
        <taxon>Tylenchina</taxon>
        <taxon>Panagrolaimomorpha</taxon>
        <taxon>Panagrolaimoidea</taxon>
        <taxon>Panagrolaimidae</taxon>
        <taxon>Panagrolaimus</taxon>
    </lineage>
</organism>